<accession>A0A2R6W1J0</accession>
<protein>
    <submittedName>
        <fullName evidence="1">Uncharacterized protein</fullName>
    </submittedName>
</protein>
<evidence type="ECO:0000313" key="2">
    <source>
        <dbReference type="Proteomes" id="UP000244005"/>
    </source>
</evidence>
<dbReference type="EMBL" id="KZ772855">
    <property type="protein sequence ID" value="PTQ27716.1"/>
    <property type="molecule type" value="Genomic_DNA"/>
</dbReference>
<reference evidence="2" key="1">
    <citation type="journal article" date="2017" name="Cell">
        <title>Insights into land plant evolution garnered from the Marchantia polymorpha genome.</title>
        <authorList>
            <person name="Bowman J.L."/>
            <person name="Kohchi T."/>
            <person name="Yamato K.T."/>
            <person name="Jenkins J."/>
            <person name="Shu S."/>
            <person name="Ishizaki K."/>
            <person name="Yamaoka S."/>
            <person name="Nishihama R."/>
            <person name="Nakamura Y."/>
            <person name="Berger F."/>
            <person name="Adam C."/>
            <person name="Aki S.S."/>
            <person name="Althoff F."/>
            <person name="Araki T."/>
            <person name="Arteaga-Vazquez M.A."/>
            <person name="Balasubrmanian S."/>
            <person name="Barry K."/>
            <person name="Bauer D."/>
            <person name="Boehm C.R."/>
            <person name="Briginshaw L."/>
            <person name="Caballero-Perez J."/>
            <person name="Catarino B."/>
            <person name="Chen F."/>
            <person name="Chiyoda S."/>
            <person name="Chovatia M."/>
            <person name="Davies K.M."/>
            <person name="Delmans M."/>
            <person name="Demura T."/>
            <person name="Dierschke T."/>
            <person name="Dolan L."/>
            <person name="Dorantes-Acosta A.E."/>
            <person name="Eklund D.M."/>
            <person name="Florent S.N."/>
            <person name="Flores-Sandoval E."/>
            <person name="Fujiyama A."/>
            <person name="Fukuzawa H."/>
            <person name="Galik B."/>
            <person name="Grimanelli D."/>
            <person name="Grimwood J."/>
            <person name="Grossniklaus U."/>
            <person name="Hamada T."/>
            <person name="Haseloff J."/>
            <person name="Hetherington A.J."/>
            <person name="Higo A."/>
            <person name="Hirakawa Y."/>
            <person name="Hundley H.N."/>
            <person name="Ikeda Y."/>
            <person name="Inoue K."/>
            <person name="Inoue S.I."/>
            <person name="Ishida S."/>
            <person name="Jia Q."/>
            <person name="Kakita M."/>
            <person name="Kanazawa T."/>
            <person name="Kawai Y."/>
            <person name="Kawashima T."/>
            <person name="Kennedy M."/>
            <person name="Kinose K."/>
            <person name="Kinoshita T."/>
            <person name="Kohara Y."/>
            <person name="Koide E."/>
            <person name="Komatsu K."/>
            <person name="Kopischke S."/>
            <person name="Kubo M."/>
            <person name="Kyozuka J."/>
            <person name="Lagercrantz U."/>
            <person name="Lin S.S."/>
            <person name="Lindquist E."/>
            <person name="Lipzen A.M."/>
            <person name="Lu C.W."/>
            <person name="De Luna E."/>
            <person name="Martienssen R.A."/>
            <person name="Minamino N."/>
            <person name="Mizutani M."/>
            <person name="Mizutani M."/>
            <person name="Mochizuki N."/>
            <person name="Monte I."/>
            <person name="Mosher R."/>
            <person name="Nagasaki H."/>
            <person name="Nakagami H."/>
            <person name="Naramoto S."/>
            <person name="Nishitani K."/>
            <person name="Ohtani M."/>
            <person name="Okamoto T."/>
            <person name="Okumura M."/>
            <person name="Phillips J."/>
            <person name="Pollak B."/>
            <person name="Reinders A."/>
            <person name="Rovekamp M."/>
            <person name="Sano R."/>
            <person name="Sawa S."/>
            <person name="Schmid M.W."/>
            <person name="Shirakawa M."/>
            <person name="Solano R."/>
            <person name="Spunde A."/>
            <person name="Suetsugu N."/>
            <person name="Sugano S."/>
            <person name="Sugiyama A."/>
            <person name="Sun R."/>
            <person name="Suzuki Y."/>
            <person name="Takenaka M."/>
            <person name="Takezawa D."/>
            <person name="Tomogane H."/>
            <person name="Tsuzuki M."/>
            <person name="Ueda T."/>
            <person name="Umeda M."/>
            <person name="Ward J.M."/>
            <person name="Watanabe Y."/>
            <person name="Yazaki K."/>
            <person name="Yokoyama R."/>
            <person name="Yoshitake Y."/>
            <person name="Yotsui I."/>
            <person name="Zachgo S."/>
            <person name="Schmutz J."/>
        </authorList>
    </citation>
    <scope>NUCLEOTIDE SEQUENCE [LARGE SCALE GENOMIC DNA]</scope>
    <source>
        <strain evidence="2">Tak-1</strain>
    </source>
</reference>
<evidence type="ECO:0000313" key="1">
    <source>
        <dbReference type="EMBL" id="PTQ27716.1"/>
    </source>
</evidence>
<proteinExistence type="predicted"/>
<dbReference type="AlphaFoldDB" id="A0A2R6W1J0"/>
<dbReference type="Proteomes" id="UP000244005">
    <property type="component" value="Unassembled WGS sequence"/>
</dbReference>
<keyword evidence="2" id="KW-1185">Reference proteome</keyword>
<gene>
    <name evidence="1" type="ORF">MARPO_0186s0015</name>
</gene>
<sequence length="72" mass="8533">MRRENPRNARGSKEEAPTHSILHSKFGIHPKYYVHVTNSLCLFIQRQYVVYIMVAKSPRVFFLHIYRERAGS</sequence>
<organism evidence="1 2">
    <name type="scientific">Marchantia polymorpha</name>
    <name type="common">Common liverwort</name>
    <name type="synonym">Marchantia aquatica</name>
    <dbReference type="NCBI Taxonomy" id="3197"/>
    <lineage>
        <taxon>Eukaryota</taxon>
        <taxon>Viridiplantae</taxon>
        <taxon>Streptophyta</taxon>
        <taxon>Embryophyta</taxon>
        <taxon>Marchantiophyta</taxon>
        <taxon>Marchantiopsida</taxon>
        <taxon>Marchantiidae</taxon>
        <taxon>Marchantiales</taxon>
        <taxon>Marchantiaceae</taxon>
        <taxon>Marchantia</taxon>
    </lineage>
</organism>
<name>A0A2R6W1J0_MARPO</name>